<sequence length="353" mass="39993">MSRPRKRGAEQRHTSEVGIGSFRARNDSRQPGPPAALTSRRALLGASHRLQPERRAFVGMHQRRRQTGISVVRRPPVLTDNAHCVALKDAGSSRGDQGYWRGVKRSYADDEAEGETLLWGCSVKASSDQKGIQKLRGSNDPVPQEATCRDLNETAGAAVGRQRGSHLLITGSSFHKIHRNYESDGAEEAEIRAEILNGVRQLLRDESEIDCLVRLCALLKEKNIALLERAIHRRGVEECAELLEETLQLESKGGMLTKDGRRRTPGGVFLRLLQDRIPRDDKRFIWDEQNREQRRLKRQRIRRQRTSQGELWSHMENRDVAVPPTPTRREVALPLCEEREPGELDVAEIHALD</sequence>
<gene>
    <name evidence="13" type="ORF">EAH_00008760</name>
</gene>
<dbReference type="GO" id="GO:0003723">
    <property type="term" value="F:RNA binding"/>
    <property type="evidence" value="ECO:0007669"/>
    <property type="project" value="UniProtKB-KW"/>
</dbReference>
<dbReference type="Proteomes" id="UP000018050">
    <property type="component" value="Unassembled WGS sequence"/>
</dbReference>
<evidence type="ECO:0000256" key="7">
    <source>
        <dbReference type="ARBA" id="ARBA00022884"/>
    </source>
</evidence>
<feature type="domain" description="Phosphorylated adapter RNA export protein RNA-binding" evidence="12">
    <location>
        <begin position="214"/>
        <end position="290"/>
    </location>
</feature>
<comment type="subcellular location">
    <subcellularLocation>
        <location evidence="2">Cytoplasm</location>
    </subcellularLocation>
    <subcellularLocation>
        <location evidence="1">Nucleus</location>
    </subcellularLocation>
</comment>
<comment type="similarity">
    <text evidence="3">Belongs to the PHAX family.</text>
</comment>
<name>U6GXY6_EIMAC</name>
<organism evidence="13 14">
    <name type="scientific">Eimeria acervulina</name>
    <name type="common">Coccidian parasite</name>
    <dbReference type="NCBI Taxonomy" id="5801"/>
    <lineage>
        <taxon>Eukaryota</taxon>
        <taxon>Sar</taxon>
        <taxon>Alveolata</taxon>
        <taxon>Apicomplexa</taxon>
        <taxon>Conoidasida</taxon>
        <taxon>Coccidia</taxon>
        <taxon>Eucoccidiorida</taxon>
        <taxon>Eimeriorina</taxon>
        <taxon>Eimeriidae</taxon>
        <taxon>Eimeria</taxon>
    </lineage>
</organism>
<accession>U6GXY6</accession>
<dbReference type="GO" id="GO:0015031">
    <property type="term" value="P:protein transport"/>
    <property type="evidence" value="ECO:0007669"/>
    <property type="project" value="UniProtKB-KW"/>
</dbReference>
<proteinExistence type="inferred from homology"/>
<protein>
    <recommendedName>
        <fullName evidence="4">Phosphorylated adapter RNA export protein</fullName>
    </recommendedName>
    <alternativeName>
        <fullName evidence="10">RNA U small nuclear RNA export adapter protein</fullName>
    </alternativeName>
</protein>
<dbReference type="RefSeq" id="XP_013247455.1">
    <property type="nucleotide sequence ID" value="XM_013392001.1"/>
</dbReference>
<evidence type="ECO:0000256" key="3">
    <source>
        <dbReference type="ARBA" id="ARBA00006094"/>
    </source>
</evidence>
<dbReference type="EMBL" id="HG673411">
    <property type="protein sequence ID" value="CDI83414.1"/>
    <property type="molecule type" value="Genomic_DNA"/>
</dbReference>
<evidence type="ECO:0000256" key="6">
    <source>
        <dbReference type="ARBA" id="ARBA00022490"/>
    </source>
</evidence>
<evidence type="ECO:0000313" key="14">
    <source>
        <dbReference type="Proteomes" id="UP000018050"/>
    </source>
</evidence>
<dbReference type="GO" id="GO:0005737">
    <property type="term" value="C:cytoplasm"/>
    <property type="evidence" value="ECO:0007669"/>
    <property type="project" value="UniProtKB-SubCell"/>
</dbReference>
<evidence type="ECO:0000256" key="2">
    <source>
        <dbReference type="ARBA" id="ARBA00004496"/>
    </source>
</evidence>
<dbReference type="VEuPathDB" id="ToxoDB:EAH_00008760"/>
<dbReference type="OrthoDB" id="20573at2759"/>
<keyword evidence="8" id="KW-0653">Protein transport</keyword>
<dbReference type="Gene3D" id="1.10.10.1440">
    <property type="entry name" value="PHAX RNA-binding domain"/>
    <property type="match status" value="1"/>
</dbReference>
<evidence type="ECO:0000256" key="8">
    <source>
        <dbReference type="ARBA" id="ARBA00022927"/>
    </source>
</evidence>
<feature type="region of interest" description="Disordered" evidence="11">
    <location>
        <begin position="1"/>
        <end position="36"/>
    </location>
</feature>
<keyword evidence="14" id="KW-1185">Reference proteome</keyword>
<evidence type="ECO:0000313" key="13">
    <source>
        <dbReference type="EMBL" id="CDI83414.1"/>
    </source>
</evidence>
<evidence type="ECO:0000256" key="11">
    <source>
        <dbReference type="SAM" id="MobiDB-lite"/>
    </source>
</evidence>
<dbReference type="InterPro" id="IPR019385">
    <property type="entry name" value="PHAX_RNA-binding_domain"/>
</dbReference>
<keyword evidence="5" id="KW-0813">Transport</keyword>
<dbReference type="GeneID" id="25268946"/>
<dbReference type="InterPro" id="IPR039047">
    <property type="entry name" value="PHAX"/>
</dbReference>
<keyword evidence="7" id="KW-0694">RNA-binding</keyword>
<reference evidence="13" key="2">
    <citation type="submission" date="2013-10" db="EMBL/GenBank/DDBJ databases">
        <authorList>
            <person name="Aslett M."/>
        </authorList>
    </citation>
    <scope>NUCLEOTIDE SEQUENCE</scope>
    <source>
        <strain evidence="13">Houghton</strain>
    </source>
</reference>
<dbReference type="AlphaFoldDB" id="U6GXY6"/>
<evidence type="ECO:0000256" key="9">
    <source>
        <dbReference type="ARBA" id="ARBA00023242"/>
    </source>
</evidence>
<evidence type="ECO:0000256" key="10">
    <source>
        <dbReference type="ARBA" id="ARBA00030834"/>
    </source>
</evidence>
<keyword evidence="9" id="KW-0539">Nucleus</keyword>
<dbReference type="PANTHER" id="PTHR13135:SF0">
    <property type="entry name" value="PHOSPHORYLATED ADAPTER RNA EXPORT PROTEIN"/>
    <property type="match status" value="1"/>
</dbReference>
<dbReference type="GO" id="GO:0006408">
    <property type="term" value="P:snRNA export from nucleus"/>
    <property type="evidence" value="ECO:0007669"/>
    <property type="project" value="InterPro"/>
</dbReference>
<dbReference type="Pfam" id="PF10258">
    <property type="entry name" value="PHAX_RNA-bd"/>
    <property type="match status" value="1"/>
</dbReference>
<dbReference type="OMA" id="LWGCSVK"/>
<reference evidence="13" key="1">
    <citation type="submission" date="2013-10" db="EMBL/GenBank/DDBJ databases">
        <title>Genomic analysis of the causative agents of coccidiosis in chickens.</title>
        <authorList>
            <person name="Reid A.J."/>
            <person name="Blake D."/>
            <person name="Billington K."/>
            <person name="Browne H."/>
            <person name="Dunn M."/>
            <person name="Hung S."/>
            <person name="Kawahara F."/>
            <person name="Miranda-Saavedra D."/>
            <person name="Mourier T."/>
            <person name="Nagra H."/>
            <person name="Otto T.D."/>
            <person name="Rawlings N."/>
            <person name="Sanchez A."/>
            <person name="Sanders M."/>
            <person name="Subramaniam C."/>
            <person name="Tay Y."/>
            <person name="Dear P."/>
            <person name="Doerig C."/>
            <person name="Gruber A."/>
            <person name="Parkinson J."/>
            <person name="Shirley M."/>
            <person name="Wan K.L."/>
            <person name="Berriman M."/>
            <person name="Tomley F."/>
            <person name="Pain A."/>
        </authorList>
    </citation>
    <scope>NUCLEOTIDE SEQUENCE</scope>
    <source>
        <strain evidence="13">Houghton</strain>
    </source>
</reference>
<dbReference type="GO" id="GO:0005634">
    <property type="term" value="C:nucleus"/>
    <property type="evidence" value="ECO:0007669"/>
    <property type="project" value="UniProtKB-SubCell"/>
</dbReference>
<evidence type="ECO:0000256" key="5">
    <source>
        <dbReference type="ARBA" id="ARBA00022448"/>
    </source>
</evidence>
<dbReference type="InterPro" id="IPR038092">
    <property type="entry name" value="PHAX_RNA-binding_sf"/>
</dbReference>
<keyword evidence="6" id="KW-0963">Cytoplasm</keyword>
<dbReference type="PANTHER" id="PTHR13135">
    <property type="entry name" value="CYTOSOLIC RESINIFERATOXIN BINDING PROTEIN RBP-26"/>
    <property type="match status" value="1"/>
</dbReference>
<evidence type="ECO:0000259" key="12">
    <source>
        <dbReference type="Pfam" id="PF10258"/>
    </source>
</evidence>
<evidence type="ECO:0000256" key="4">
    <source>
        <dbReference type="ARBA" id="ARBA00016856"/>
    </source>
</evidence>
<evidence type="ECO:0000256" key="1">
    <source>
        <dbReference type="ARBA" id="ARBA00004123"/>
    </source>
</evidence>